<keyword evidence="2" id="KW-0808">Transferase</keyword>
<dbReference type="PANTHER" id="PTHR43031:SF6">
    <property type="entry name" value="THIOSULFATE SULFURTRANSFERASE GLPE"/>
    <property type="match status" value="1"/>
</dbReference>
<evidence type="ECO:0000256" key="1">
    <source>
        <dbReference type="ARBA" id="ARBA00022490"/>
    </source>
</evidence>
<sequence>MTRFERISVEKARDIISTDNVAIVDIRDRVSFNNGHIDNALFVNGDNIDDFIAKTDKDTTVIVYCYHGNSSQNAAQFIAEQGFPKVYSMDGGFELWT</sequence>
<dbReference type="SMART" id="SM00450">
    <property type="entry name" value="RHOD"/>
    <property type="match status" value="1"/>
</dbReference>
<organism evidence="4 5">
    <name type="scientific">marine gamma proteobacterium HTCC2143</name>
    <dbReference type="NCBI Taxonomy" id="247633"/>
    <lineage>
        <taxon>Bacteria</taxon>
        <taxon>Pseudomonadati</taxon>
        <taxon>Pseudomonadota</taxon>
        <taxon>Gammaproteobacteria</taxon>
        <taxon>Cellvibrionales</taxon>
        <taxon>Spongiibacteraceae</taxon>
        <taxon>BD1-7 clade</taxon>
    </lineage>
</organism>
<proteinExistence type="predicted"/>
<dbReference type="OrthoDB" id="9811849at2"/>
<feature type="domain" description="Rhodanese" evidence="3">
    <location>
        <begin position="17"/>
        <end position="97"/>
    </location>
</feature>
<dbReference type="PANTHER" id="PTHR43031">
    <property type="entry name" value="FAD-DEPENDENT OXIDOREDUCTASE"/>
    <property type="match status" value="1"/>
</dbReference>
<dbReference type="STRING" id="247633.GP2143_10617"/>
<dbReference type="SUPFAM" id="SSF52821">
    <property type="entry name" value="Rhodanese/Cell cycle control phosphatase"/>
    <property type="match status" value="1"/>
</dbReference>
<dbReference type="InterPro" id="IPR036873">
    <property type="entry name" value="Rhodanese-like_dom_sf"/>
</dbReference>
<keyword evidence="5" id="KW-1185">Reference proteome</keyword>
<keyword evidence="1" id="KW-0963">Cytoplasm</keyword>
<dbReference type="InterPro" id="IPR050229">
    <property type="entry name" value="GlpE_sulfurtransferase"/>
</dbReference>
<gene>
    <name evidence="4" type="ORF">GP2143_10617</name>
</gene>
<evidence type="ECO:0000259" key="3">
    <source>
        <dbReference type="PROSITE" id="PS50206"/>
    </source>
</evidence>
<dbReference type="eggNOG" id="COG0607">
    <property type="taxonomic scope" value="Bacteria"/>
</dbReference>
<protein>
    <submittedName>
        <fullName evidence="4">GlpE protein</fullName>
    </submittedName>
</protein>
<evidence type="ECO:0000313" key="4">
    <source>
        <dbReference type="EMBL" id="EAW31044.1"/>
    </source>
</evidence>
<dbReference type="NCBIfam" id="NF001195">
    <property type="entry name" value="PRK00162.1"/>
    <property type="match status" value="1"/>
</dbReference>
<dbReference type="CDD" id="cd01444">
    <property type="entry name" value="GlpE_ST"/>
    <property type="match status" value="1"/>
</dbReference>
<name>A0YE10_9GAMM</name>
<dbReference type="InterPro" id="IPR023695">
    <property type="entry name" value="Thiosulf_sulfurTrfase"/>
</dbReference>
<dbReference type="Proteomes" id="UP000004931">
    <property type="component" value="Unassembled WGS sequence"/>
</dbReference>
<accession>A0YE10</accession>
<evidence type="ECO:0000313" key="5">
    <source>
        <dbReference type="Proteomes" id="UP000004931"/>
    </source>
</evidence>
<evidence type="ECO:0000256" key="2">
    <source>
        <dbReference type="ARBA" id="ARBA00022679"/>
    </source>
</evidence>
<dbReference type="EMBL" id="AAVT01000005">
    <property type="protein sequence ID" value="EAW31044.1"/>
    <property type="molecule type" value="Genomic_DNA"/>
</dbReference>
<dbReference type="GO" id="GO:0005737">
    <property type="term" value="C:cytoplasm"/>
    <property type="evidence" value="ECO:0007669"/>
    <property type="project" value="InterPro"/>
</dbReference>
<dbReference type="AlphaFoldDB" id="A0YE10"/>
<dbReference type="Gene3D" id="3.40.250.10">
    <property type="entry name" value="Rhodanese-like domain"/>
    <property type="match status" value="1"/>
</dbReference>
<dbReference type="InterPro" id="IPR001763">
    <property type="entry name" value="Rhodanese-like_dom"/>
</dbReference>
<comment type="caution">
    <text evidence="4">The sequence shown here is derived from an EMBL/GenBank/DDBJ whole genome shotgun (WGS) entry which is preliminary data.</text>
</comment>
<dbReference type="GO" id="GO:0004792">
    <property type="term" value="F:thiosulfate-cyanide sulfurtransferase activity"/>
    <property type="evidence" value="ECO:0007669"/>
    <property type="project" value="InterPro"/>
</dbReference>
<dbReference type="PROSITE" id="PS50206">
    <property type="entry name" value="RHODANESE_3"/>
    <property type="match status" value="1"/>
</dbReference>
<dbReference type="Pfam" id="PF00581">
    <property type="entry name" value="Rhodanese"/>
    <property type="match status" value="1"/>
</dbReference>
<reference evidence="4 5" key="1">
    <citation type="journal article" date="2010" name="J. Bacteriol.">
        <title>Genome sequence of the oligotrophic marine Gammaproteobacterium HTCC2143, isolated from the Oregon Coast.</title>
        <authorList>
            <person name="Oh H.M."/>
            <person name="Kang I."/>
            <person name="Ferriera S."/>
            <person name="Giovannoni S.J."/>
            <person name="Cho J.C."/>
        </authorList>
    </citation>
    <scope>NUCLEOTIDE SEQUENCE [LARGE SCALE GENOMIC DNA]</scope>
    <source>
        <strain evidence="4 5">HTCC2143</strain>
    </source>
</reference>